<evidence type="ECO:0000313" key="1">
    <source>
        <dbReference type="EMBL" id="GAA3577126.1"/>
    </source>
</evidence>
<evidence type="ECO:0008006" key="3">
    <source>
        <dbReference type="Google" id="ProtNLM"/>
    </source>
</evidence>
<sequence>MPPRTLRPGQTCQVWVGGVDVATPELVLETDAVLLEAPNWTLDGRALVLNGAGGLWTLDPGSPDASPVPVDLPGLPDLNNDHVLAPDGVHVYVSTADTHVYRVPLSGGPGVRVTPEDGRWHFLHGVSPDGARLAYVEIADLTAPHGRLVVLDADGTTHPVDVGPGHLDGPEWSPDGRWIHLNTEAFTGPGHAQLARVPDGGGPLERLLESDRVDWFPHLSPDGEHATYVSFPAGTTGHPADLEVEVRVVATTDWSVPLRSYPLTGGQGTINVNSWSPDSRRFAFVAYPIGP</sequence>
<dbReference type="SUPFAM" id="SSF82171">
    <property type="entry name" value="DPP6 N-terminal domain-like"/>
    <property type="match status" value="1"/>
</dbReference>
<keyword evidence="2" id="KW-1185">Reference proteome</keyword>
<gene>
    <name evidence="1" type="ORF">GCM10022197_37950</name>
</gene>
<dbReference type="InterPro" id="IPR011659">
    <property type="entry name" value="WD40"/>
</dbReference>
<accession>A0ABP6Y406</accession>
<dbReference type="Gene3D" id="2.120.10.30">
    <property type="entry name" value="TolB, C-terminal domain"/>
    <property type="match status" value="1"/>
</dbReference>
<dbReference type="EMBL" id="BAAAYR010000005">
    <property type="protein sequence ID" value="GAA3577126.1"/>
    <property type="molecule type" value="Genomic_DNA"/>
</dbReference>
<dbReference type="Pfam" id="PF07676">
    <property type="entry name" value="PD40"/>
    <property type="match status" value="1"/>
</dbReference>
<name>A0ABP6Y406_9ACTN</name>
<dbReference type="Proteomes" id="UP001500767">
    <property type="component" value="Unassembled WGS sequence"/>
</dbReference>
<protein>
    <recommendedName>
        <fullName evidence="3">Biopolymer transporter Tol</fullName>
    </recommendedName>
</protein>
<evidence type="ECO:0000313" key="2">
    <source>
        <dbReference type="Proteomes" id="UP001500767"/>
    </source>
</evidence>
<dbReference type="RefSeq" id="WP_204911189.1">
    <property type="nucleotide sequence ID" value="NZ_BAAAYR010000005.1"/>
</dbReference>
<reference evidence="2" key="1">
    <citation type="journal article" date="2019" name="Int. J. Syst. Evol. Microbiol.">
        <title>The Global Catalogue of Microorganisms (GCM) 10K type strain sequencing project: providing services to taxonomists for standard genome sequencing and annotation.</title>
        <authorList>
            <consortium name="The Broad Institute Genomics Platform"/>
            <consortium name="The Broad Institute Genome Sequencing Center for Infectious Disease"/>
            <person name="Wu L."/>
            <person name="Ma J."/>
        </authorList>
    </citation>
    <scope>NUCLEOTIDE SEQUENCE [LARGE SCALE GENOMIC DNA]</scope>
    <source>
        <strain evidence="2">JCM 16540</strain>
    </source>
</reference>
<dbReference type="InterPro" id="IPR011042">
    <property type="entry name" value="6-blade_b-propeller_TolB-like"/>
</dbReference>
<organism evidence="1 2">
    <name type="scientific">Microlunatus spumicola</name>
    <dbReference type="NCBI Taxonomy" id="81499"/>
    <lineage>
        <taxon>Bacteria</taxon>
        <taxon>Bacillati</taxon>
        <taxon>Actinomycetota</taxon>
        <taxon>Actinomycetes</taxon>
        <taxon>Propionibacteriales</taxon>
        <taxon>Propionibacteriaceae</taxon>
        <taxon>Microlunatus</taxon>
    </lineage>
</organism>
<proteinExistence type="predicted"/>
<comment type="caution">
    <text evidence="1">The sequence shown here is derived from an EMBL/GenBank/DDBJ whole genome shotgun (WGS) entry which is preliminary data.</text>
</comment>